<organism evidence="2 3">
    <name type="scientific">Haloactinopolyspora alba</name>
    <dbReference type="NCBI Taxonomy" id="648780"/>
    <lineage>
        <taxon>Bacteria</taxon>
        <taxon>Bacillati</taxon>
        <taxon>Actinomycetota</taxon>
        <taxon>Actinomycetes</taxon>
        <taxon>Jiangellales</taxon>
        <taxon>Jiangellaceae</taxon>
        <taxon>Haloactinopolyspora</taxon>
    </lineage>
</organism>
<reference evidence="2 3" key="1">
    <citation type="submission" date="2018-03" db="EMBL/GenBank/DDBJ databases">
        <title>Genomic Encyclopedia of Archaeal and Bacterial Type Strains, Phase II (KMG-II): from individual species to whole genera.</title>
        <authorList>
            <person name="Goeker M."/>
        </authorList>
    </citation>
    <scope>NUCLEOTIDE SEQUENCE [LARGE SCALE GENOMIC DNA]</scope>
    <source>
        <strain evidence="2 3">DSM 45211</strain>
    </source>
</reference>
<name>A0A2P8DRE2_9ACTN</name>
<sequence length="322" mass="34509">MLTNWSKSRCLNLVVAALAAFLALSVVDGPYAGAAPGAPGESAAGDEPLKIQPAAECSVPPGWTEVHKDEATGEIVTVTHCPGDEDEGDGDQDEGTNEPTCEFYEQYDEFCMGEAACWGNNPAAVQDPDELQGVPKPSPDAHVAYRSCRYPDGTVEDKWYWTTESEEPPLEEQAREAYGLLATPDFTLAFNPPGRTFVNLDTWWWADGAGDGEITGSSAFGVVAIATPDHIEVDPGDGSNIITCDWATSKTDTCRYAYPHASTDGTAQVDGSPAYTARARLVYTVRFENAGEPLELPGLPEQLTSPWEETAVPVGEVQSLVE</sequence>
<proteinExistence type="predicted"/>
<dbReference type="AlphaFoldDB" id="A0A2P8DRE2"/>
<feature type="signal peptide" evidence="1">
    <location>
        <begin position="1"/>
        <end position="34"/>
    </location>
</feature>
<keyword evidence="1" id="KW-0732">Signal</keyword>
<evidence type="ECO:0000256" key="1">
    <source>
        <dbReference type="SAM" id="SignalP"/>
    </source>
</evidence>
<accession>A0A2P8DRE2</accession>
<dbReference type="Proteomes" id="UP000243528">
    <property type="component" value="Unassembled WGS sequence"/>
</dbReference>
<protein>
    <submittedName>
        <fullName evidence="2">Uncharacterized protein</fullName>
    </submittedName>
</protein>
<dbReference type="EMBL" id="PYGE01000017">
    <property type="protein sequence ID" value="PSK99779.1"/>
    <property type="molecule type" value="Genomic_DNA"/>
</dbReference>
<keyword evidence="3" id="KW-1185">Reference proteome</keyword>
<comment type="caution">
    <text evidence="2">The sequence shown here is derived from an EMBL/GenBank/DDBJ whole genome shotgun (WGS) entry which is preliminary data.</text>
</comment>
<evidence type="ECO:0000313" key="2">
    <source>
        <dbReference type="EMBL" id="PSK99779.1"/>
    </source>
</evidence>
<evidence type="ECO:0000313" key="3">
    <source>
        <dbReference type="Proteomes" id="UP000243528"/>
    </source>
</evidence>
<gene>
    <name evidence="2" type="ORF">CLV30_11782</name>
</gene>
<feature type="chain" id="PRO_5015167620" evidence="1">
    <location>
        <begin position="35"/>
        <end position="322"/>
    </location>
</feature>